<evidence type="ECO:0000313" key="2">
    <source>
        <dbReference type="Proteomes" id="UP000050794"/>
    </source>
</evidence>
<gene>
    <name evidence="1" type="ORF">TCNE_LOCUS1970</name>
</gene>
<reference evidence="3" key="1">
    <citation type="submission" date="2016-06" db="UniProtKB">
        <authorList>
            <consortium name="WormBaseParasite"/>
        </authorList>
    </citation>
    <scope>IDENTIFICATION</scope>
</reference>
<dbReference type="WBParaSite" id="TCNE_0000197001-mRNA-1">
    <property type="protein sequence ID" value="TCNE_0000197001-mRNA-1"/>
    <property type="gene ID" value="TCNE_0000197001"/>
</dbReference>
<accession>A0A183U0F0</accession>
<dbReference type="EMBL" id="UYWY01001745">
    <property type="protein sequence ID" value="VDM27179.1"/>
    <property type="molecule type" value="Genomic_DNA"/>
</dbReference>
<name>A0A183U0F0_TOXCA</name>
<dbReference type="Proteomes" id="UP000050794">
    <property type="component" value="Unassembled WGS sequence"/>
</dbReference>
<protein>
    <submittedName>
        <fullName evidence="3">TAXi_C domain-containing protein</fullName>
    </submittedName>
</protein>
<proteinExistence type="predicted"/>
<evidence type="ECO:0000313" key="3">
    <source>
        <dbReference type="WBParaSite" id="TCNE_0000197001-mRNA-1"/>
    </source>
</evidence>
<sequence length="91" mass="10199">MVTDSNMKMWVRRSDLCVGTCSTMISELRGMSEDAVGIKSTFWISQVRQEKDAKGSCVYYGKSETFGLEPSIFVRGDLGLESPEVNLTMLY</sequence>
<keyword evidence="2" id="KW-1185">Reference proteome</keyword>
<dbReference type="AlphaFoldDB" id="A0A183U0F0"/>
<reference evidence="1 2" key="2">
    <citation type="submission" date="2018-11" db="EMBL/GenBank/DDBJ databases">
        <authorList>
            <consortium name="Pathogen Informatics"/>
        </authorList>
    </citation>
    <scope>NUCLEOTIDE SEQUENCE [LARGE SCALE GENOMIC DNA]</scope>
</reference>
<evidence type="ECO:0000313" key="1">
    <source>
        <dbReference type="EMBL" id="VDM27179.1"/>
    </source>
</evidence>
<organism evidence="2 3">
    <name type="scientific">Toxocara canis</name>
    <name type="common">Canine roundworm</name>
    <dbReference type="NCBI Taxonomy" id="6265"/>
    <lineage>
        <taxon>Eukaryota</taxon>
        <taxon>Metazoa</taxon>
        <taxon>Ecdysozoa</taxon>
        <taxon>Nematoda</taxon>
        <taxon>Chromadorea</taxon>
        <taxon>Rhabditida</taxon>
        <taxon>Spirurina</taxon>
        <taxon>Ascaridomorpha</taxon>
        <taxon>Ascaridoidea</taxon>
        <taxon>Toxocaridae</taxon>
        <taxon>Toxocara</taxon>
    </lineage>
</organism>